<evidence type="ECO:0008006" key="4">
    <source>
        <dbReference type="Google" id="ProtNLM"/>
    </source>
</evidence>
<feature type="transmembrane region" description="Helical" evidence="1">
    <location>
        <begin position="6"/>
        <end position="24"/>
    </location>
</feature>
<evidence type="ECO:0000256" key="1">
    <source>
        <dbReference type="SAM" id="Phobius"/>
    </source>
</evidence>
<gene>
    <name evidence="2" type="ORF">U2I54_00400</name>
</gene>
<keyword evidence="1" id="KW-1133">Transmembrane helix</keyword>
<dbReference type="Proteomes" id="UP001291930">
    <property type="component" value="Unassembled WGS sequence"/>
</dbReference>
<organism evidence="2 3">
    <name type="scientific">Bacillus bingmayongensis</name>
    <dbReference type="NCBI Taxonomy" id="1150157"/>
    <lineage>
        <taxon>Bacteria</taxon>
        <taxon>Bacillati</taxon>
        <taxon>Bacillota</taxon>
        <taxon>Bacilli</taxon>
        <taxon>Bacillales</taxon>
        <taxon>Bacillaceae</taxon>
        <taxon>Bacillus</taxon>
    </lineage>
</organism>
<keyword evidence="1" id="KW-0812">Transmembrane</keyword>
<keyword evidence="1" id="KW-0472">Membrane</keyword>
<dbReference type="EMBL" id="JAXOVW010000001">
    <property type="protein sequence ID" value="MDZ5605611.1"/>
    <property type="molecule type" value="Genomic_DNA"/>
</dbReference>
<feature type="transmembrane region" description="Helical" evidence="1">
    <location>
        <begin position="36"/>
        <end position="56"/>
    </location>
</feature>
<accession>A0ABU5JQA2</accession>
<name>A0ABU5JQA2_9BACI</name>
<evidence type="ECO:0000313" key="3">
    <source>
        <dbReference type="Proteomes" id="UP001291930"/>
    </source>
</evidence>
<sequence length="61" mass="7061">MTLFLFFIGFIFFILSIISLGIFNKRKPTQSSQERSFIYLLLSIACFGLCIGAYVFRLKII</sequence>
<protein>
    <recommendedName>
        <fullName evidence="4">4-hydroxy-2-ketovalerate aldolase</fullName>
    </recommendedName>
</protein>
<keyword evidence="3" id="KW-1185">Reference proteome</keyword>
<reference evidence="3" key="1">
    <citation type="submission" date="2023-11" db="EMBL/GenBank/DDBJ databases">
        <title>Genome Sequence of Bacillus pseudomycoides stain BUPM19.</title>
        <authorList>
            <person name="Farhat A."/>
        </authorList>
    </citation>
    <scope>NUCLEOTIDE SEQUENCE [LARGE SCALE GENOMIC DNA]</scope>
    <source>
        <strain evidence="3">BUPM19</strain>
    </source>
</reference>
<proteinExistence type="predicted"/>
<comment type="caution">
    <text evidence="2">The sequence shown here is derived from an EMBL/GenBank/DDBJ whole genome shotgun (WGS) entry which is preliminary data.</text>
</comment>
<evidence type="ECO:0000313" key="2">
    <source>
        <dbReference type="EMBL" id="MDZ5605611.1"/>
    </source>
</evidence>